<protein>
    <recommendedName>
        <fullName evidence="3">CDP-Glycerol:Poly(Glycerophosphate) glycerophosphotransferase</fullName>
    </recommendedName>
</protein>
<dbReference type="Proteomes" id="UP000239861">
    <property type="component" value="Unassembled WGS sequence"/>
</dbReference>
<sequence length="407" mass="48726">MKKVILFIYRESVGELNVALPIINEFLKYENLNILFYIPSKKEYLKIDSTYKQVIKELGEIFIGKISLIKIFNKIKNNKIYLITTDKAPEFEYKQLTKTFPNAITILMHHAQSILFNEKHKSVNKNNSINDTYKPDFFIVGNKIDYDNKYFENNNYTINHNKIIFLGALNYKKSWLTYLLSKEIKDYDLERKIKQFQKIILVTTRGPHKKYLDKRDYNYQVESIIHLAKKLNNYLFIIKPHPREKLKIYKIAFKQSNNLDNLIISNLNSYRLCYYSDLVISFWSSVIQDCAITNKPVIEFHKHNKKNLDLLIEDENKIKSYFEYYGFCIHTNKIEELEKIIKNANKYKTNTEINNIAKIFFNDEVNISFGIKKILNFNKNNKKNNFTNFQYIKDLFYFLIKKKLSFF</sequence>
<evidence type="ECO:0000313" key="2">
    <source>
        <dbReference type="Proteomes" id="UP000239861"/>
    </source>
</evidence>
<accession>A0AB36ZV66</accession>
<dbReference type="Gene3D" id="3.40.50.12580">
    <property type="match status" value="1"/>
</dbReference>
<dbReference type="RefSeq" id="WP_104412796.1">
    <property type="nucleotide sequence ID" value="NZ_PTIW01000038.1"/>
</dbReference>
<evidence type="ECO:0000313" key="1">
    <source>
        <dbReference type="EMBL" id="PPK58427.1"/>
    </source>
</evidence>
<gene>
    <name evidence="1" type="ORF">B0F89_13828</name>
</gene>
<dbReference type="AlphaFoldDB" id="A0AB36ZV66"/>
<reference evidence="1 2" key="1">
    <citation type="submission" date="2018-02" db="EMBL/GenBank/DDBJ databases">
        <title>Subsurface microbial communities from deep shales in Ohio and West Virginia, USA.</title>
        <authorList>
            <person name="Wrighton K."/>
        </authorList>
    </citation>
    <scope>NUCLEOTIDE SEQUENCE [LARGE SCALE GENOMIC DNA]</scope>
    <source>
        <strain evidence="1 2">MARC-MIP3H16</strain>
    </source>
</reference>
<comment type="caution">
    <text evidence="1">The sequence shown here is derived from an EMBL/GenBank/DDBJ whole genome shotgun (WGS) entry which is preliminary data.</text>
</comment>
<evidence type="ECO:0008006" key="3">
    <source>
        <dbReference type="Google" id="ProtNLM"/>
    </source>
</evidence>
<dbReference type="SUPFAM" id="SSF53756">
    <property type="entry name" value="UDP-Glycosyltransferase/glycogen phosphorylase"/>
    <property type="match status" value="1"/>
</dbReference>
<dbReference type="EMBL" id="PTIW01000038">
    <property type="protein sequence ID" value="PPK58427.1"/>
    <property type="molecule type" value="Genomic_DNA"/>
</dbReference>
<name>A0AB36ZV66_9BACT</name>
<proteinExistence type="predicted"/>
<dbReference type="InterPro" id="IPR043148">
    <property type="entry name" value="TagF_C"/>
</dbReference>
<organism evidence="1 2">
    <name type="scientific">Malaciobacter marinus</name>
    <dbReference type="NCBI Taxonomy" id="505249"/>
    <lineage>
        <taxon>Bacteria</taxon>
        <taxon>Pseudomonadati</taxon>
        <taxon>Campylobacterota</taxon>
        <taxon>Epsilonproteobacteria</taxon>
        <taxon>Campylobacterales</taxon>
        <taxon>Arcobacteraceae</taxon>
        <taxon>Malaciobacter</taxon>
    </lineage>
</organism>